<evidence type="ECO:0000313" key="3">
    <source>
        <dbReference type="EMBL" id="GFE80633.1"/>
    </source>
</evidence>
<dbReference type="PANTHER" id="PTHR42951">
    <property type="entry name" value="METALLO-BETA-LACTAMASE DOMAIN-CONTAINING"/>
    <property type="match status" value="1"/>
</dbReference>
<evidence type="ECO:0000256" key="1">
    <source>
        <dbReference type="SAM" id="SignalP"/>
    </source>
</evidence>
<dbReference type="SUPFAM" id="SSF56281">
    <property type="entry name" value="Metallo-hydrolase/oxidoreductase"/>
    <property type="match status" value="1"/>
</dbReference>
<name>A0A829YCF6_9GAMM</name>
<dbReference type="Proteomes" id="UP000445000">
    <property type="component" value="Unassembled WGS sequence"/>
</dbReference>
<accession>A0A829YCF6</accession>
<dbReference type="InterPro" id="IPR050855">
    <property type="entry name" value="NDM-1-like"/>
</dbReference>
<dbReference type="InterPro" id="IPR036866">
    <property type="entry name" value="RibonucZ/Hydroxyglut_hydro"/>
</dbReference>
<dbReference type="PANTHER" id="PTHR42951:SF20">
    <property type="entry name" value="BETA LACTAMASE"/>
    <property type="match status" value="1"/>
</dbReference>
<organism evidence="3 4">
    <name type="scientific">Steroidobacter agaridevorans</name>
    <dbReference type="NCBI Taxonomy" id="2695856"/>
    <lineage>
        <taxon>Bacteria</taxon>
        <taxon>Pseudomonadati</taxon>
        <taxon>Pseudomonadota</taxon>
        <taxon>Gammaproteobacteria</taxon>
        <taxon>Steroidobacterales</taxon>
        <taxon>Steroidobacteraceae</taxon>
        <taxon>Steroidobacter</taxon>
    </lineage>
</organism>
<feature type="chain" id="PRO_5032693896" description="Metallo-beta-lactamase domain-containing protein" evidence="1">
    <location>
        <begin position="19"/>
        <end position="545"/>
    </location>
</feature>
<dbReference type="Gene3D" id="3.60.15.10">
    <property type="entry name" value="Ribonuclease Z/Hydroxyacylglutathione hydrolase-like"/>
    <property type="match status" value="1"/>
</dbReference>
<evidence type="ECO:0000313" key="4">
    <source>
        <dbReference type="Proteomes" id="UP000445000"/>
    </source>
</evidence>
<dbReference type="EMBL" id="BLJN01000002">
    <property type="protein sequence ID" value="GFE80633.1"/>
    <property type="molecule type" value="Genomic_DNA"/>
</dbReference>
<dbReference type="InterPro" id="IPR001279">
    <property type="entry name" value="Metallo-B-lactamas"/>
</dbReference>
<dbReference type="AlphaFoldDB" id="A0A829YCF6"/>
<dbReference type="RefSeq" id="WP_161812295.1">
    <property type="nucleotide sequence ID" value="NZ_BLJN01000002.1"/>
</dbReference>
<keyword evidence="1" id="KW-0732">Signal</keyword>
<reference evidence="4" key="1">
    <citation type="submission" date="2020-01" db="EMBL/GenBank/DDBJ databases">
        <title>'Steroidobacter agaridevorans' sp. nov., agar-degrading bacteria isolated from rhizosphere soils.</title>
        <authorList>
            <person name="Ikenaga M."/>
            <person name="Kataoka M."/>
            <person name="Murouchi A."/>
            <person name="Katsuragi S."/>
            <person name="Sakai M."/>
        </authorList>
    </citation>
    <scope>NUCLEOTIDE SEQUENCE [LARGE SCALE GENOMIC DNA]</scope>
    <source>
        <strain evidence="4">YU21-B</strain>
    </source>
</reference>
<feature type="domain" description="Metallo-beta-lactamase" evidence="2">
    <location>
        <begin position="304"/>
        <end position="503"/>
    </location>
</feature>
<evidence type="ECO:0000259" key="2">
    <source>
        <dbReference type="SMART" id="SM00849"/>
    </source>
</evidence>
<proteinExistence type="predicted"/>
<feature type="signal peptide" evidence="1">
    <location>
        <begin position="1"/>
        <end position="18"/>
    </location>
</feature>
<keyword evidence="4" id="KW-1185">Reference proteome</keyword>
<protein>
    <recommendedName>
        <fullName evidence="2">Metallo-beta-lactamase domain-containing protein</fullName>
    </recommendedName>
</protein>
<gene>
    <name evidence="3" type="ORF">GCM10011487_26330</name>
</gene>
<comment type="caution">
    <text evidence="3">The sequence shown here is derived from an EMBL/GenBank/DDBJ whole genome shotgun (WGS) entry which is preliminary data.</text>
</comment>
<dbReference type="Pfam" id="PF00753">
    <property type="entry name" value="Lactamase_B"/>
    <property type="match status" value="1"/>
</dbReference>
<sequence length="545" mass="60099">MRTMLCLLLAFTSSVAWSQANSPATQAIEAAAEALGGKQRIEAVKTLKILGYGQLAYQDGGGNISSSPLAPQKWININAHQRTLDFPNERMRLQQRNVQDFVFAYDRNMTGAVRLDQSLDGDIAYNVGPDGKSVRASEGTMRARRIEMLNNPVSIVRAALDPRAKLGRLTRDGSVNIVDFTTKHGEQMSLALDVQTHLPAWVSWVAPHANFGDVTYRTNFVGYQREGDRDRTPILLPSGYNTVSDFRNVVQYKLYVDKYVIDAPEDSLPGATQQMIAAAVPPDAERPNVEAVPVAKGVWYLKGRGNSTLFEFDDHLVLYEAYGSESNALAIIAKARQTVPNKPLTHVILSHHHIDHTGGLRAAVSEGLTVITNRENVAYVQEVTSRPARHFPDALARSGRKANVVAVDDRLELKDGSMTVQVLRVIGNSHFADGLIAYVPRDRLVAEGDLVDEGWNLVWWGNSYPDTVNFWKLEVEWDLPVHGNIHTYSEVIAMLKKQTHGAELLCARARGAELSVQGCPVSNTLDQYGHDGSLPVPTDSFSARP</sequence>
<dbReference type="SMART" id="SM00849">
    <property type="entry name" value="Lactamase_B"/>
    <property type="match status" value="1"/>
</dbReference>